<protein>
    <submittedName>
        <fullName evidence="1">Uncharacterized protein</fullName>
    </submittedName>
</protein>
<organism evidence="1 2">
    <name type="scientific">Aspergillus brasiliensis</name>
    <dbReference type="NCBI Taxonomy" id="319629"/>
    <lineage>
        <taxon>Eukaryota</taxon>
        <taxon>Fungi</taxon>
        <taxon>Dikarya</taxon>
        <taxon>Ascomycota</taxon>
        <taxon>Pezizomycotina</taxon>
        <taxon>Eurotiomycetes</taxon>
        <taxon>Eurotiomycetidae</taxon>
        <taxon>Eurotiales</taxon>
        <taxon>Aspergillaceae</taxon>
        <taxon>Aspergillus</taxon>
        <taxon>Aspergillus subgen. Circumdati</taxon>
    </lineage>
</organism>
<name>A0A9W6DRB8_9EURO</name>
<reference evidence="1" key="1">
    <citation type="submission" date="2022-07" db="EMBL/GenBank/DDBJ databases">
        <title>Taxonomy of Aspergillus series Nigri: significant species reduction supported by multi-species coalescent approaches.</title>
        <authorList>
            <person name="Bian C."/>
            <person name="Kusuya Y."/>
            <person name="Sklenar F."/>
            <person name="D'hooge E."/>
            <person name="Yaguchi T."/>
            <person name="Takahashi H."/>
            <person name="Hubka V."/>
        </authorList>
    </citation>
    <scope>NUCLEOTIDE SEQUENCE</scope>
    <source>
        <strain evidence="1">CBS 733.88</strain>
    </source>
</reference>
<proteinExistence type="predicted"/>
<comment type="caution">
    <text evidence="1">The sequence shown here is derived from an EMBL/GenBank/DDBJ whole genome shotgun (WGS) entry which is preliminary data.</text>
</comment>
<evidence type="ECO:0000313" key="1">
    <source>
        <dbReference type="EMBL" id="GKZ24651.1"/>
    </source>
</evidence>
<sequence>MHLRGGEGDGQSCTVGAARSLGQMFRTGLMTHFCHGWDRLDTAMAAAGLERISTDMVASDRVPHTRRALTLNGMHVIGRWATAKAQARNLCDAVGRRLSLEEVQALVNQAMRDIESGCYVRFEIHAAWGFKPMT</sequence>
<dbReference type="AlphaFoldDB" id="A0A9W6DRB8"/>
<dbReference type="EMBL" id="BROQ01000091">
    <property type="protein sequence ID" value="GKZ24651.1"/>
    <property type="molecule type" value="Genomic_DNA"/>
</dbReference>
<gene>
    <name evidence="1" type="ORF">AbraCBS73388_011642</name>
</gene>
<evidence type="ECO:0000313" key="2">
    <source>
        <dbReference type="Proteomes" id="UP001143548"/>
    </source>
</evidence>
<accession>A0A9W6DRB8</accession>
<dbReference type="Proteomes" id="UP001143548">
    <property type="component" value="Unassembled WGS sequence"/>
</dbReference>